<sequence>MTYRDRLCIIVVKVTIPLALSVESTTRCGSVVVGQGRLPRTELPVSHARPTTETKYPVPYFINPFMYIRSMVPKDDILLDAPLGVNVARLAWWRLRAPFACCAAPRPEFSKSMT</sequence>
<evidence type="ECO:0008006" key="4">
    <source>
        <dbReference type="Google" id="ProtNLM"/>
    </source>
</evidence>
<proteinExistence type="predicted"/>
<reference evidence="2" key="1">
    <citation type="submission" date="2021-06" db="EMBL/GenBank/DDBJ databases">
        <title>Parelaphostrongylus tenuis whole genome reference sequence.</title>
        <authorList>
            <person name="Garwood T.J."/>
            <person name="Larsen P.A."/>
            <person name="Fountain-Jones N.M."/>
            <person name="Garbe J.R."/>
            <person name="Macchietto M.G."/>
            <person name="Kania S.A."/>
            <person name="Gerhold R.W."/>
            <person name="Richards J.E."/>
            <person name="Wolf T.M."/>
        </authorList>
    </citation>
    <scope>NUCLEOTIDE SEQUENCE</scope>
    <source>
        <strain evidence="2">MNPRO001-30</strain>
        <tissue evidence="2">Meninges</tissue>
    </source>
</reference>
<name>A0AAD5QX72_PARTN</name>
<organism evidence="2 3">
    <name type="scientific">Parelaphostrongylus tenuis</name>
    <name type="common">Meningeal worm</name>
    <dbReference type="NCBI Taxonomy" id="148309"/>
    <lineage>
        <taxon>Eukaryota</taxon>
        <taxon>Metazoa</taxon>
        <taxon>Ecdysozoa</taxon>
        <taxon>Nematoda</taxon>
        <taxon>Chromadorea</taxon>
        <taxon>Rhabditida</taxon>
        <taxon>Rhabditina</taxon>
        <taxon>Rhabditomorpha</taxon>
        <taxon>Strongyloidea</taxon>
        <taxon>Metastrongylidae</taxon>
        <taxon>Parelaphostrongylus</taxon>
    </lineage>
</organism>
<dbReference type="EMBL" id="JAHQIW010005168">
    <property type="protein sequence ID" value="KAJ1365067.1"/>
    <property type="molecule type" value="Genomic_DNA"/>
</dbReference>
<feature type="chain" id="PRO_5042270279" description="Secreted protein" evidence="1">
    <location>
        <begin position="22"/>
        <end position="114"/>
    </location>
</feature>
<keyword evidence="3" id="KW-1185">Reference proteome</keyword>
<feature type="signal peptide" evidence="1">
    <location>
        <begin position="1"/>
        <end position="21"/>
    </location>
</feature>
<evidence type="ECO:0000256" key="1">
    <source>
        <dbReference type="SAM" id="SignalP"/>
    </source>
</evidence>
<keyword evidence="1" id="KW-0732">Signal</keyword>
<gene>
    <name evidence="2" type="ORF">KIN20_025292</name>
</gene>
<evidence type="ECO:0000313" key="2">
    <source>
        <dbReference type="EMBL" id="KAJ1365067.1"/>
    </source>
</evidence>
<dbReference type="Proteomes" id="UP001196413">
    <property type="component" value="Unassembled WGS sequence"/>
</dbReference>
<comment type="caution">
    <text evidence="2">The sequence shown here is derived from an EMBL/GenBank/DDBJ whole genome shotgun (WGS) entry which is preliminary data.</text>
</comment>
<accession>A0AAD5QX72</accession>
<protein>
    <recommendedName>
        <fullName evidence="4">Secreted protein</fullName>
    </recommendedName>
</protein>
<evidence type="ECO:0000313" key="3">
    <source>
        <dbReference type="Proteomes" id="UP001196413"/>
    </source>
</evidence>
<dbReference type="AlphaFoldDB" id="A0AAD5QX72"/>